<keyword evidence="3" id="KW-1185">Reference proteome</keyword>
<dbReference type="EMBL" id="KB008093">
    <property type="protein sequence ID" value="ELR13370.1"/>
    <property type="molecule type" value="Genomic_DNA"/>
</dbReference>
<proteinExistence type="predicted"/>
<sequence length="459" mass="49245">MSRTNNGSFVTDLSCRQYNSTEVVIRNCSAQHHRPQTGRFKDHKCALFNGNTSEIITAVLEDHTFMEIRVTAAQHFGRPFAVILYSPTAHIESEVSRSQLCPDGSLANHPVDHQATSSDSPNFLAVTDTSYWAVLTQEQDNYLNGALAVSFDASTSSSVAGDVPQNGMVITFSYSSFAVSSNSQVVSYDWLTLVGTLGGAAAFACAMHEIAMLIYSKSVSCFCPSKVAEDSAQAPEEEPSVEECPVDHQATSSDSPNFLAVTDTSYWAVLTQEQDNYLNGASAVSFDASTSSSVAGDVPQNGMVITFSYSSFAVSSNSQVVSYDWLTLVGTLGGAAAFACAMHEIAMLIYSKSVSCFCPSKVAEDSAQAPEEEPSVEEARRLFPPPSAGQNVIRARPSARLDEVCAVLAPVLQTCWRTGRGEGGRAQTYNHGAAAAAQPQHHSRPTASHQLAKHLHKRL</sequence>
<dbReference type="GeneID" id="14913885"/>
<evidence type="ECO:0000313" key="3">
    <source>
        <dbReference type="Proteomes" id="UP000011083"/>
    </source>
</evidence>
<dbReference type="Proteomes" id="UP000011083">
    <property type="component" value="Unassembled WGS sequence"/>
</dbReference>
<name>L8GJW0_ACACF</name>
<dbReference type="AlphaFoldDB" id="L8GJW0"/>
<reference evidence="2 3" key="1">
    <citation type="journal article" date="2013" name="Genome Biol.">
        <title>Genome of Acanthamoeba castellanii highlights extensive lateral gene transfer and early evolution of tyrosine kinase signaling.</title>
        <authorList>
            <person name="Clarke M."/>
            <person name="Lohan A.J."/>
            <person name="Liu B."/>
            <person name="Lagkouvardos I."/>
            <person name="Roy S."/>
            <person name="Zafar N."/>
            <person name="Bertelli C."/>
            <person name="Schilde C."/>
            <person name="Kianianmomeni A."/>
            <person name="Burglin T.R."/>
            <person name="Frech C."/>
            <person name="Turcotte B."/>
            <person name="Kopec K.O."/>
            <person name="Synnott J.M."/>
            <person name="Choo C."/>
            <person name="Paponov I."/>
            <person name="Finkler A."/>
            <person name="Soon Heng Tan C."/>
            <person name="Hutchins A.P."/>
            <person name="Weinmeier T."/>
            <person name="Rattei T."/>
            <person name="Chu J.S."/>
            <person name="Gimenez G."/>
            <person name="Irimia M."/>
            <person name="Rigden D.J."/>
            <person name="Fitzpatrick D.A."/>
            <person name="Lorenzo-Morales J."/>
            <person name="Bateman A."/>
            <person name="Chiu C.H."/>
            <person name="Tang P."/>
            <person name="Hegemann P."/>
            <person name="Fromm H."/>
            <person name="Raoult D."/>
            <person name="Greub G."/>
            <person name="Miranda-Saavedra D."/>
            <person name="Chen N."/>
            <person name="Nash P."/>
            <person name="Ginger M.L."/>
            <person name="Horn M."/>
            <person name="Schaap P."/>
            <person name="Caler L."/>
            <person name="Loftus B."/>
        </authorList>
    </citation>
    <scope>NUCLEOTIDE SEQUENCE [LARGE SCALE GENOMIC DNA]</scope>
    <source>
        <strain evidence="2 3">Neff</strain>
    </source>
</reference>
<protein>
    <submittedName>
        <fullName evidence="2">Uncharacterized protein</fullName>
    </submittedName>
</protein>
<dbReference type="RefSeq" id="XP_004335383.1">
    <property type="nucleotide sequence ID" value="XM_004335335.1"/>
</dbReference>
<dbReference type="VEuPathDB" id="AmoebaDB:ACA1_241370"/>
<gene>
    <name evidence="2" type="ORF">ACA1_241370</name>
</gene>
<dbReference type="KEGG" id="acan:ACA1_241370"/>
<organism evidence="2 3">
    <name type="scientific">Acanthamoeba castellanii (strain ATCC 30010 / Neff)</name>
    <dbReference type="NCBI Taxonomy" id="1257118"/>
    <lineage>
        <taxon>Eukaryota</taxon>
        <taxon>Amoebozoa</taxon>
        <taxon>Discosea</taxon>
        <taxon>Longamoebia</taxon>
        <taxon>Centramoebida</taxon>
        <taxon>Acanthamoebidae</taxon>
        <taxon>Acanthamoeba</taxon>
    </lineage>
</organism>
<accession>L8GJW0</accession>
<feature type="region of interest" description="Disordered" evidence="1">
    <location>
        <begin position="431"/>
        <end position="459"/>
    </location>
</feature>
<evidence type="ECO:0000313" key="2">
    <source>
        <dbReference type="EMBL" id="ELR13370.1"/>
    </source>
</evidence>
<feature type="region of interest" description="Disordered" evidence="1">
    <location>
        <begin position="368"/>
        <end position="391"/>
    </location>
</feature>
<evidence type="ECO:0000256" key="1">
    <source>
        <dbReference type="SAM" id="MobiDB-lite"/>
    </source>
</evidence>